<keyword evidence="13" id="KW-0804">Transcription</keyword>
<dbReference type="PANTHER" id="PTHR46179:SF25">
    <property type="entry name" value="METAL RESPONSE ELEMENT-BINDING TRANSCRIPTION FACTOR-1, ISOFORM C"/>
    <property type="match status" value="1"/>
</dbReference>
<dbReference type="InterPro" id="IPR051061">
    <property type="entry name" value="Zinc_finger_trans_reg"/>
</dbReference>
<dbReference type="Gene3D" id="3.30.160.60">
    <property type="entry name" value="Classic Zinc Finger"/>
    <property type="match status" value="6"/>
</dbReference>
<evidence type="ECO:0000256" key="4">
    <source>
        <dbReference type="ARBA" id="ARBA00022553"/>
    </source>
</evidence>
<keyword evidence="4" id="KW-0597">Phosphoprotein</keyword>
<dbReference type="PROSITE" id="PS50157">
    <property type="entry name" value="ZINC_FINGER_C2H2_2"/>
    <property type="match status" value="6"/>
</dbReference>
<evidence type="ECO:0000256" key="5">
    <source>
        <dbReference type="ARBA" id="ARBA00022723"/>
    </source>
</evidence>
<proteinExistence type="evidence at transcript level"/>
<evidence type="ECO:0000256" key="20">
    <source>
        <dbReference type="SAM" id="MobiDB-lite"/>
    </source>
</evidence>
<evidence type="ECO:0000256" key="13">
    <source>
        <dbReference type="ARBA" id="ARBA00023163"/>
    </source>
</evidence>
<dbReference type="Pfam" id="PF00096">
    <property type="entry name" value="zf-C2H2"/>
    <property type="match status" value="5"/>
</dbReference>
<protein>
    <recommendedName>
        <fullName evidence="16">Metal regulatory transcription factor 1</fullName>
    </recommendedName>
    <alternativeName>
        <fullName evidence="18">MRE-binding transcription factor</fullName>
    </alternativeName>
    <alternativeName>
        <fullName evidence="17">Transcription factor MTF-1</fullName>
    </alternativeName>
</protein>
<dbReference type="FunFam" id="3.30.160.60:FF:000072">
    <property type="entry name" value="zinc finger protein 143 isoform X1"/>
    <property type="match status" value="1"/>
</dbReference>
<evidence type="ECO:0000256" key="10">
    <source>
        <dbReference type="ARBA" id="ARBA00023015"/>
    </source>
</evidence>
<keyword evidence="5" id="KW-0479">Metal-binding</keyword>
<keyword evidence="6" id="KW-0677">Repeat</keyword>
<dbReference type="GO" id="GO:0045944">
    <property type="term" value="P:positive regulation of transcription by RNA polymerase II"/>
    <property type="evidence" value="ECO:0007669"/>
    <property type="project" value="UniProtKB-ARBA"/>
</dbReference>
<keyword evidence="14" id="KW-0539">Nucleus</keyword>
<dbReference type="GO" id="GO:0005654">
    <property type="term" value="C:nucleoplasm"/>
    <property type="evidence" value="ECO:0007669"/>
    <property type="project" value="UniProtKB-ARBA"/>
</dbReference>
<evidence type="ECO:0000313" key="22">
    <source>
        <dbReference type="EMBL" id="ASA48040.1"/>
    </source>
</evidence>
<comment type="function">
    <text evidence="15">Zinc-dependent transcriptional regulator of cellular adaption to conditions of exposure to heavy metals. Binds to metal responsive elements (MRE) in promoters and activates the transcription of metallothionein genes like metallothionein-2/MT2A. Also regulates the expression of metalloproteases in response to intracellular zinc and functions as a catabolic regulator of cartilages.</text>
</comment>
<dbReference type="GO" id="GO:0000978">
    <property type="term" value="F:RNA polymerase II cis-regulatory region sequence-specific DNA binding"/>
    <property type="evidence" value="ECO:0007669"/>
    <property type="project" value="UniProtKB-ARBA"/>
</dbReference>
<dbReference type="PROSITE" id="PS00028">
    <property type="entry name" value="ZINC_FINGER_C2H2_1"/>
    <property type="match status" value="6"/>
</dbReference>
<feature type="domain" description="C2H2-type" evidence="21">
    <location>
        <begin position="208"/>
        <end position="237"/>
    </location>
</feature>
<dbReference type="FunFam" id="3.30.160.60:FF:000125">
    <property type="entry name" value="Putative zinc finger protein 143"/>
    <property type="match status" value="1"/>
</dbReference>
<evidence type="ECO:0000256" key="2">
    <source>
        <dbReference type="ARBA" id="ARBA00004496"/>
    </source>
</evidence>
<feature type="region of interest" description="Disordered" evidence="20">
    <location>
        <begin position="62"/>
        <end position="85"/>
    </location>
</feature>
<keyword evidence="9" id="KW-0007">Acetylation</keyword>
<dbReference type="GO" id="GO:0010038">
    <property type="term" value="P:response to metal ion"/>
    <property type="evidence" value="ECO:0007669"/>
    <property type="project" value="UniProtKB-ARBA"/>
</dbReference>
<evidence type="ECO:0000256" key="1">
    <source>
        <dbReference type="ARBA" id="ARBA00004123"/>
    </source>
</evidence>
<dbReference type="GO" id="GO:0008270">
    <property type="term" value="F:zinc ion binding"/>
    <property type="evidence" value="ECO:0007669"/>
    <property type="project" value="UniProtKB-KW"/>
</dbReference>
<evidence type="ECO:0000256" key="12">
    <source>
        <dbReference type="ARBA" id="ARBA00023159"/>
    </source>
</evidence>
<evidence type="ECO:0000256" key="17">
    <source>
        <dbReference type="ARBA" id="ARBA00083009"/>
    </source>
</evidence>
<dbReference type="FunFam" id="3.30.160.60:FF:000349">
    <property type="entry name" value="metal regulatory transcription factor 1"/>
    <property type="match status" value="1"/>
</dbReference>
<organism evidence="22">
    <name type="scientific">Haliotis discus hannai</name>
    <name type="common">Japanese abalone</name>
    <dbReference type="NCBI Taxonomy" id="42344"/>
    <lineage>
        <taxon>Eukaryota</taxon>
        <taxon>Metazoa</taxon>
        <taxon>Spiralia</taxon>
        <taxon>Lophotrochozoa</taxon>
        <taxon>Mollusca</taxon>
        <taxon>Gastropoda</taxon>
        <taxon>Vetigastropoda</taxon>
        <taxon>Lepetellida</taxon>
        <taxon>Haliotoidea</taxon>
        <taxon>Haliotidae</taxon>
        <taxon>Haliotis</taxon>
    </lineage>
</organism>
<dbReference type="FunFam" id="3.30.160.60:FF:000199">
    <property type="entry name" value="metal regulatory transcription factor 1"/>
    <property type="match status" value="1"/>
</dbReference>
<reference evidence="22" key="1">
    <citation type="submission" date="2016-09" db="EMBL/GenBank/DDBJ databases">
        <authorList>
            <person name="Capua I."/>
            <person name="De Benedictis P."/>
            <person name="Joannis T."/>
            <person name="Lombin L.H."/>
            <person name="Cattoli G."/>
        </authorList>
    </citation>
    <scope>NUCLEOTIDE SEQUENCE</scope>
</reference>
<keyword evidence="7 19" id="KW-0863">Zinc-finger</keyword>
<dbReference type="InterPro" id="IPR036236">
    <property type="entry name" value="Znf_C2H2_sf"/>
</dbReference>
<dbReference type="AlphaFoldDB" id="A0A1Z2RUT4"/>
<dbReference type="EMBL" id="KX893885">
    <property type="protein sequence ID" value="ASA48040.1"/>
    <property type="molecule type" value="mRNA"/>
</dbReference>
<feature type="region of interest" description="Disordered" evidence="20">
    <location>
        <begin position="315"/>
        <end position="345"/>
    </location>
</feature>
<dbReference type="GO" id="GO:0005737">
    <property type="term" value="C:cytoplasm"/>
    <property type="evidence" value="ECO:0007669"/>
    <property type="project" value="UniProtKB-SubCell"/>
</dbReference>
<dbReference type="PANTHER" id="PTHR46179">
    <property type="entry name" value="ZINC FINGER PROTEIN"/>
    <property type="match status" value="1"/>
</dbReference>
<evidence type="ECO:0000256" key="14">
    <source>
        <dbReference type="ARBA" id="ARBA00023242"/>
    </source>
</evidence>
<sequence>MGRQEFTSGKFCSAHSVFAMEFTDSNDSNKGTDSFEDLMTFVDEDGPTDSSAVTQVYIERLGSHSKDDQNQVADSGSDTIPPGMENCQNESSLSTIEHEGYIHNTISDDQILMTLNPGNERMPINPSHATITLETQDPYTNAKEVKRFQCNFQDCSRTYSTPGNLKTHLKTHRGEYTFVCDQHGCGKAFLTSYSLKIHVRVHTKEKPYECDTTGCEKSFNTLYRLRAHKRLHSGNTFNCDESGCTKYFTTLSDLRKHIRTHTGEKPYVCSETGCQKAFAASHHLKTHSRTHSGEKPYTCSQEGCHKSFTTNYSLKSHKNRHDKGGGQSDPSGTHEAAETHDSGGSMTAEQLFNTIYVNPTSTDHVSLDEAALQQTDVVPGIQTVPVQEILQPVIPVVDTGASGAPTPSEGSGCVQHVILNQSAIPTLSDAATDFLLPSSLSNSTHTGTLPVSNRLQGEVTQPQNIVPAPTTDAVQLQIQTASGSTVPVSQIFVPVVSNTDKGPVIELVPLQNSISVNDESRT</sequence>
<evidence type="ECO:0000256" key="16">
    <source>
        <dbReference type="ARBA" id="ARBA00068055"/>
    </source>
</evidence>
<evidence type="ECO:0000256" key="11">
    <source>
        <dbReference type="ARBA" id="ARBA00023125"/>
    </source>
</evidence>
<dbReference type="SMART" id="SM00355">
    <property type="entry name" value="ZnF_C2H2"/>
    <property type="match status" value="6"/>
</dbReference>
<keyword evidence="8" id="KW-0862">Zinc</keyword>
<evidence type="ECO:0000259" key="21">
    <source>
        <dbReference type="PROSITE" id="PS50157"/>
    </source>
</evidence>
<accession>A0A1Z2RUT4</accession>
<evidence type="ECO:0000256" key="15">
    <source>
        <dbReference type="ARBA" id="ARBA00056278"/>
    </source>
</evidence>
<evidence type="ECO:0000256" key="19">
    <source>
        <dbReference type="PROSITE-ProRule" id="PRU00042"/>
    </source>
</evidence>
<name>A0A1Z2RUT4_HALDH</name>
<dbReference type="GO" id="GO:0003700">
    <property type="term" value="F:DNA-binding transcription factor activity"/>
    <property type="evidence" value="ECO:0007669"/>
    <property type="project" value="UniProtKB-ARBA"/>
</dbReference>
<feature type="domain" description="C2H2-type" evidence="21">
    <location>
        <begin position="178"/>
        <end position="207"/>
    </location>
</feature>
<feature type="domain" description="C2H2-type" evidence="21">
    <location>
        <begin position="237"/>
        <end position="266"/>
    </location>
</feature>
<evidence type="ECO:0000256" key="8">
    <source>
        <dbReference type="ARBA" id="ARBA00022833"/>
    </source>
</evidence>
<dbReference type="SUPFAM" id="SSF57667">
    <property type="entry name" value="beta-beta-alpha zinc fingers"/>
    <property type="match status" value="4"/>
</dbReference>
<dbReference type="FunFam" id="3.30.160.60:FF:000370">
    <property type="entry name" value="Metal regulatory transcription factor 1"/>
    <property type="match status" value="1"/>
</dbReference>
<feature type="domain" description="C2H2-type" evidence="21">
    <location>
        <begin position="297"/>
        <end position="321"/>
    </location>
</feature>
<dbReference type="InterPro" id="IPR013087">
    <property type="entry name" value="Znf_C2H2_type"/>
</dbReference>
<evidence type="ECO:0000256" key="9">
    <source>
        <dbReference type="ARBA" id="ARBA00022990"/>
    </source>
</evidence>
<keyword evidence="12" id="KW-0010">Activator</keyword>
<feature type="domain" description="C2H2-type" evidence="21">
    <location>
        <begin position="148"/>
        <end position="177"/>
    </location>
</feature>
<feature type="domain" description="C2H2-type" evidence="21">
    <location>
        <begin position="267"/>
        <end position="296"/>
    </location>
</feature>
<comment type="subcellular location">
    <subcellularLocation>
        <location evidence="2">Cytoplasm</location>
    </subcellularLocation>
    <subcellularLocation>
        <location evidence="1">Nucleus</location>
    </subcellularLocation>
</comment>
<evidence type="ECO:0000256" key="7">
    <source>
        <dbReference type="ARBA" id="ARBA00022771"/>
    </source>
</evidence>
<dbReference type="FunFam" id="3.30.160.60:FF:000397">
    <property type="entry name" value="Metal regulatory transcription factor 1"/>
    <property type="match status" value="1"/>
</dbReference>
<keyword evidence="3" id="KW-0963">Cytoplasm</keyword>
<evidence type="ECO:0000256" key="18">
    <source>
        <dbReference type="ARBA" id="ARBA00083793"/>
    </source>
</evidence>
<keyword evidence="11" id="KW-0238">DNA-binding</keyword>
<evidence type="ECO:0000256" key="3">
    <source>
        <dbReference type="ARBA" id="ARBA00022490"/>
    </source>
</evidence>
<keyword evidence="10" id="KW-0805">Transcription regulation</keyword>
<evidence type="ECO:0000256" key="6">
    <source>
        <dbReference type="ARBA" id="ARBA00022737"/>
    </source>
</evidence>